<dbReference type="AlphaFoldDB" id="A0A2P2PNL3"/>
<dbReference type="EMBL" id="GGEC01075852">
    <property type="protein sequence ID" value="MBX56336.1"/>
    <property type="molecule type" value="Transcribed_RNA"/>
</dbReference>
<proteinExistence type="predicted"/>
<accession>A0A2P2PNL3</accession>
<organism evidence="1">
    <name type="scientific">Rhizophora mucronata</name>
    <name type="common">Asiatic mangrove</name>
    <dbReference type="NCBI Taxonomy" id="61149"/>
    <lineage>
        <taxon>Eukaryota</taxon>
        <taxon>Viridiplantae</taxon>
        <taxon>Streptophyta</taxon>
        <taxon>Embryophyta</taxon>
        <taxon>Tracheophyta</taxon>
        <taxon>Spermatophyta</taxon>
        <taxon>Magnoliopsida</taxon>
        <taxon>eudicotyledons</taxon>
        <taxon>Gunneridae</taxon>
        <taxon>Pentapetalae</taxon>
        <taxon>rosids</taxon>
        <taxon>fabids</taxon>
        <taxon>Malpighiales</taxon>
        <taxon>Rhizophoraceae</taxon>
        <taxon>Rhizophora</taxon>
    </lineage>
</organism>
<evidence type="ECO:0000313" key="1">
    <source>
        <dbReference type="EMBL" id="MBX56336.1"/>
    </source>
</evidence>
<name>A0A2P2PNL3_RHIMU</name>
<protein>
    <submittedName>
        <fullName evidence="1">Uncharacterized protein</fullName>
    </submittedName>
</protein>
<sequence>MRLSIPYSIYLKKCPNAMYKSMDDIIWVHTCSFGVLWI</sequence>
<reference evidence="1" key="1">
    <citation type="submission" date="2018-02" db="EMBL/GenBank/DDBJ databases">
        <title>Rhizophora mucronata_Transcriptome.</title>
        <authorList>
            <person name="Meera S.P."/>
            <person name="Sreeshan A."/>
            <person name="Augustine A."/>
        </authorList>
    </citation>
    <scope>NUCLEOTIDE SEQUENCE</scope>
    <source>
        <tissue evidence="1">Leaf</tissue>
    </source>
</reference>